<evidence type="ECO:0008006" key="9">
    <source>
        <dbReference type="Google" id="ProtNLM"/>
    </source>
</evidence>
<feature type="transmembrane region" description="Helical" evidence="6">
    <location>
        <begin position="214"/>
        <end position="235"/>
    </location>
</feature>
<dbReference type="PANTHER" id="PTHR10414:SF37">
    <property type="entry name" value="BB IN A BOXCAR, ISOFORM C"/>
    <property type="match status" value="1"/>
</dbReference>
<dbReference type="PROSITE" id="PS00379">
    <property type="entry name" value="CDP_ALCOHOL_P_TRANSF"/>
    <property type="match status" value="1"/>
</dbReference>
<dbReference type="FunCoup" id="A0A316V2G7">
    <property type="interactions" value="256"/>
</dbReference>
<feature type="transmembrane region" description="Helical" evidence="6">
    <location>
        <begin position="341"/>
        <end position="362"/>
    </location>
</feature>
<dbReference type="InParanoid" id="A0A316V2G7"/>
<dbReference type="InterPro" id="IPR043130">
    <property type="entry name" value="CDP-OH_PTrfase_TM_dom"/>
</dbReference>
<sequence>MSGGVYIPKSREKNLHTYKYSGADDSLVSKYILGPYWNWLVSLFPTTIAPNTITVSGLALVGLNFLTLLAWDPTLNCGAAKLTPGYDARGPNDILPPTPLLARFGFPESVIAKQEGSGSACMPAWIFLTWSLGLFAYQSLDSIDGKQARRTGMAGPLGELFDHGCDAINTTLECILSTAALNVGRSYWSIAALIACLINFYLTTWEEFHTGTLYLSAFSGPVEGILMICVIYLITGLAPSGSQFWDRGILSVTGLEHFPFIAKNLRDWNLPLNDAFLTFGAFGLGANIVASYSNVARARLSRKQSPLTPLAGLLPIGALLTCMTLWMTARDAQIMADGQSFVALYCAFGLMFAYSVGLLIVAHVTKANFPYVNIALGWAIMGTIDARLPEPILQNSLGGVRLVAFGVLSMSFGLYGHFVYDVITTITKETGKPCFWVPDSVKPVEAKKAEGKKTK</sequence>
<evidence type="ECO:0000256" key="6">
    <source>
        <dbReference type="SAM" id="Phobius"/>
    </source>
</evidence>
<gene>
    <name evidence="7" type="ORF">FA14DRAFT_162594</name>
</gene>
<feature type="transmembrane region" description="Helical" evidence="6">
    <location>
        <begin position="186"/>
        <end position="202"/>
    </location>
</feature>
<feature type="transmembrane region" description="Helical" evidence="6">
    <location>
        <begin position="275"/>
        <end position="295"/>
    </location>
</feature>
<evidence type="ECO:0000256" key="3">
    <source>
        <dbReference type="ARBA" id="ARBA00022679"/>
    </source>
</evidence>
<dbReference type="InterPro" id="IPR048254">
    <property type="entry name" value="CDP_ALCOHOL_P_TRANSF_CS"/>
</dbReference>
<keyword evidence="6" id="KW-0812">Transmembrane</keyword>
<organism evidence="7 8">
    <name type="scientific">Meira miltonrushii</name>
    <dbReference type="NCBI Taxonomy" id="1280837"/>
    <lineage>
        <taxon>Eukaryota</taxon>
        <taxon>Fungi</taxon>
        <taxon>Dikarya</taxon>
        <taxon>Basidiomycota</taxon>
        <taxon>Ustilaginomycotina</taxon>
        <taxon>Exobasidiomycetes</taxon>
        <taxon>Exobasidiales</taxon>
        <taxon>Brachybasidiaceae</taxon>
        <taxon>Meira</taxon>
    </lineage>
</organism>
<keyword evidence="6" id="KW-1133">Transmembrane helix</keyword>
<name>A0A316V2G7_9BASI</name>
<dbReference type="GO" id="GO:0016780">
    <property type="term" value="F:phosphotransferase activity, for other substituted phosphate groups"/>
    <property type="evidence" value="ECO:0007669"/>
    <property type="project" value="InterPro"/>
</dbReference>
<accession>A0A316V2G7</accession>
<protein>
    <recommendedName>
        <fullName evidence="9">Choline/ethanolaminephosphotransferase</fullName>
    </recommendedName>
</protein>
<dbReference type="PANTHER" id="PTHR10414">
    <property type="entry name" value="ETHANOLAMINEPHOSPHOTRANSFERASE"/>
    <property type="match status" value="1"/>
</dbReference>
<dbReference type="PIRSF" id="PIRSF015665">
    <property type="entry name" value="CHOPT"/>
    <property type="match status" value="1"/>
</dbReference>
<dbReference type="AlphaFoldDB" id="A0A316V2G7"/>
<evidence type="ECO:0000256" key="2">
    <source>
        <dbReference type="ARBA" id="ARBA00010441"/>
    </source>
</evidence>
<dbReference type="EMBL" id="KZ819607">
    <property type="protein sequence ID" value="PWN31652.1"/>
    <property type="molecule type" value="Genomic_DNA"/>
</dbReference>
<evidence type="ECO:0000256" key="5">
    <source>
        <dbReference type="RuleBase" id="RU003750"/>
    </source>
</evidence>
<dbReference type="Pfam" id="PF01066">
    <property type="entry name" value="CDP-OH_P_transf"/>
    <property type="match status" value="1"/>
</dbReference>
<feature type="transmembrane region" description="Helical" evidence="6">
    <location>
        <begin position="369"/>
        <end position="388"/>
    </location>
</feature>
<evidence type="ECO:0000313" key="7">
    <source>
        <dbReference type="EMBL" id="PWN31652.1"/>
    </source>
</evidence>
<feature type="transmembrane region" description="Helical" evidence="6">
    <location>
        <begin position="307"/>
        <end position="329"/>
    </location>
</feature>
<dbReference type="OrthoDB" id="196717at2759"/>
<feature type="transmembrane region" description="Helical" evidence="6">
    <location>
        <begin position="400"/>
        <end position="420"/>
    </location>
</feature>
<reference evidence="7 8" key="1">
    <citation type="journal article" date="2018" name="Mol. Biol. Evol.">
        <title>Broad Genomic Sampling Reveals a Smut Pathogenic Ancestry of the Fungal Clade Ustilaginomycotina.</title>
        <authorList>
            <person name="Kijpornyongpan T."/>
            <person name="Mondo S.J."/>
            <person name="Barry K."/>
            <person name="Sandor L."/>
            <person name="Lee J."/>
            <person name="Lipzen A."/>
            <person name="Pangilinan J."/>
            <person name="LaButti K."/>
            <person name="Hainaut M."/>
            <person name="Henrissat B."/>
            <person name="Grigoriev I.V."/>
            <person name="Spatafora J.W."/>
            <person name="Aime M.C."/>
        </authorList>
    </citation>
    <scope>NUCLEOTIDE SEQUENCE [LARGE SCALE GENOMIC DNA]</scope>
    <source>
        <strain evidence="7 8">MCA 3882</strain>
    </source>
</reference>
<evidence type="ECO:0000256" key="4">
    <source>
        <dbReference type="ARBA" id="ARBA00023136"/>
    </source>
</evidence>
<dbReference type="GO" id="GO:0008654">
    <property type="term" value="P:phospholipid biosynthetic process"/>
    <property type="evidence" value="ECO:0007669"/>
    <property type="project" value="InterPro"/>
</dbReference>
<dbReference type="STRING" id="1280837.A0A316V2G7"/>
<dbReference type="GeneID" id="37021464"/>
<dbReference type="GO" id="GO:0016020">
    <property type="term" value="C:membrane"/>
    <property type="evidence" value="ECO:0007669"/>
    <property type="project" value="UniProtKB-SubCell"/>
</dbReference>
<dbReference type="Proteomes" id="UP000245771">
    <property type="component" value="Unassembled WGS sequence"/>
</dbReference>
<keyword evidence="4 6" id="KW-0472">Membrane</keyword>
<keyword evidence="3 5" id="KW-0808">Transferase</keyword>
<proteinExistence type="inferred from homology"/>
<comment type="similarity">
    <text evidence="2 5">Belongs to the CDP-alcohol phosphatidyltransferase class-I family.</text>
</comment>
<evidence type="ECO:0000256" key="1">
    <source>
        <dbReference type="ARBA" id="ARBA00004370"/>
    </source>
</evidence>
<keyword evidence="8" id="KW-1185">Reference proteome</keyword>
<dbReference type="Gene3D" id="1.20.120.1760">
    <property type="match status" value="1"/>
</dbReference>
<dbReference type="InterPro" id="IPR014472">
    <property type="entry name" value="CHOPT"/>
</dbReference>
<comment type="subcellular location">
    <subcellularLocation>
        <location evidence="1">Membrane</location>
    </subcellularLocation>
</comment>
<dbReference type="RefSeq" id="XP_025351954.1">
    <property type="nucleotide sequence ID" value="XM_025499683.1"/>
</dbReference>
<evidence type="ECO:0000313" key="8">
    <source>
        <dbReference type="Proteomes" id="UP000245771"/>
    </source>
</evidence>
<dbReference type="InterPro" id="IPR000462">
    <property type="entry name" value="CDP-OH_P_trans"/>
</dbReference>